<reference evidence="2" key="2">
    <citation type="submission" date="2019-07" db="EMBL/GenBank/DDBJ databases">
        <authorList>
            <person name="Yang Y."/>
            <person name="Bocs S."/>
            <person name="Baudouin L."/>
        </authorList>
    </citation>
    <scope>NUCLEOTIDE SEQUENCE</scope>
    <source>
        <tissue evidence="2">Spear leaf of Hainan Tall coconut</tissue>
    </source>
</reference>
<proteinExistence type="predicted"/>
<organism evidence="2 3">
    <name type="scientific">Cocos nucifera</name>
    <name type="common">Coconut palm</name>
    <dbReference type="NCBI Taxonomy" id="13894"/>
    <lineage>
        <taxon>Eukaryota</taxon>
        <taxon>Viridiplantae</taxon>
        <taxon>Streptophyta</taxon>
        <taxon>Embryophyta</taxon>
        <taxon>Tracheophyta</taxon>
        <taxon>Spermatophyta</taxon>
        <taxon>Magnoliopsida</taxon>
        <taxon>Liliopsida</taxon>
        <taxon>Arecaceae</taxon>
        <taxon>Arecoideae</taxon>
        <taxon>Cocoseae</taxon>
        <taxon>Attaleinae</taxon>
        <taxon>Cocos</taxon>
    </lineage>
</organism>
<dbReference type="AlphaFoldDB" id="A0A8K0NDX8"/>
<feature type="region of interest" description="Disordered" evidence="1">
    <location>
        <begin position="1"/>
        <end position="69"/>
    </location>
</feature>
<name>A0A8K0NDX8_COCNU</name>
<comment type="caution">
    <text evidence="2">The sequence shown here is derived from an EMBL/GenBank/DDBJ whole genome shotgun (WGS) entry which is preliminary data.</text>
</comment>
<dbReference type="EMBL" id="CM017887">
    <property type="protein sequence ID" value="KAG1371212.1"/>
    <property type="molecule type" value="Genomic_DNA"/>
</dbReference>
<evidence type="ECO:0000256" key="1">
    <source>
        <dbReference type="SAM" id="MobiDB-lite"/>
    </source>
</evidence>
<sequence length="188" mass="20694">MGCGGSKQQDVATGNTVSTGKLSQKEAAASKSKASSTTTTDVSSVDDSSNSIVEKAEMAEINGGLQGKEKATTLTVVEVTEEEQLITSETPNEYLSPRKDAELVETKAGGQEVDYLSPSKDYDASVVEEDGMEKELKEIETKAQEEEKEEGIQLANVPMISKKHYLSKKQMKMKWLLRKRRLWERVSL</sequence>
<dbReference type="Proteomes" id="UP000797356">
    <property type="component" value="Chromosome 16"/>
</dbReference>
<feature type="compositionally biased region" description="Low complexity" evidence="1">
    <location>
        <begin position="27"/>
        <end position="49"/>
    </location>
</feature>
<dbReference type="OrthoDB" id="10541673at2759"/>
<accession>A0A8K0NDX8</accession>
<keyword evidence="3" id="KW-1185">Reference proteome</keyword>
<evidence type="ECO:0000313" key="3">
    <source>
        <dbReference type="Proteomes" id="UP000797356"/>
    </source>
</evidence>
<feature type="compositionally biased region" description="Polar residues" evidence="1">
    <location>
        <begin position="1"/>
        <end position="22"/>
    </location>
</feature>
<evidence type="ECO:0000313" key="2">
    <source>
        <dbReference type="EMBL" id="KAG1371212.1"/>
    </source>
</evidence>
<protein>
    <submittedName>
        <fullName evidence="2">Uncharacterized protein</fullName>
    </submittedName>
</protein>
<gene>
    <name evidence="2" type="ORF">COCNU_16G003060</name>
</gene>
<reference evidence="2" key="1">
    <citation type="journal article" date="2017" name="Gigascience">
        <title>The genome draft of coconut (Cocos nucifera).</title>
        <authorList>
            <person name="Xiao Y."/>
            <person name="Xu P."/>
            <person name="Fan H."/>
            <person name="Baudouin L."/>
            <person name="Xia W."/>
            <person name="Bocs S."/>
            <person name="Xu J."/>
            <person name="Li Q."/>
            <person name="Guo A."/>
            <person name="Zhou L."/>
            <person name="Li J."/>
            <person name="Wu Y."/>
            <person name="Ma Z."/>
            <person name="Armero A."/>
            <person name="Issali A.E."/>
            <person name="Liu N."/>
            <person name="Peng M."/>
            <person name="Yang Y."/>
        </authorList>
    </citation>
    <scope>NUCLEOTIDE SEQUENCE</scope>
    <source>
        <tissue evidence="2">Spear leaf of Hainan Tall coconut</tissue>
    </source>
</reference>